<evidence type="ECO:0000256" key="5">
    <source>
        <dbReference type="ARBA" id="ARBA00022989"/>
    </source>
</evidence>
<evidence type="ECO:0000256" key="3">
    <source>
        <dbReference type="ARBA" id="ARBA00022618"/>
    </source>
</evidence>
<dbReference type="Pfam" id="PF03799">
    <property type="entry name" value="FtsQ_DivIB_C"/>
    <property type="match status" value="1"/>
</dbReference>
<dbReference type="Gene3D" id="3.10.20.310">
    <property type="entry name" value="membrane protein fhac"/>
    <property type="match status" value="1"/>
</dbReference>
<keyword evidence="6 8" id="KW-0472">Membrane</keyword>
<dbReference type="EMBL" id="OBQC01000001">
    <property type="protein sequence ID" value="SOC35347.1"/>
    <property type="molecule type" value="Genomic_DNA"/>
</dbReference>
<name>A0A285U0V5_9BACL</name>
<dbReference type="GO" id="GO:0043093">
    <property type="term" value="P:FtsZ-dependent cytokinesis"/>
    <property type="evidence" value="ECO:0007669"/>
    <property type="project" value="UniProtKB-UniRule"/>
</dbReference>
<keyword evidence="5 8" id="KW-1133">Transmembrane helix</keyword>
<evidence type="ECO:0000313" key="11">
    <source>
        <dbReference type="EMBL" id="SOC35347.1"/>
    </source>
</evidence>
<evidence type="ECO:0000256" key="4">
    <source>
        <dbReference type="ARBA" id="ARBA00022692"/>
    </source>
</evidence>
<feature type="transmembrane region" description="Helical" evidence="8">
    <location>
        <begin position="26"/>
        <end position="43"/>
    </location>
</feature>
<evidence type="ECO:0000313" key="12">
    <source>
        <dbReference type="Proteomes" id="UP000219252"/>
    </source>
</evidence>
<dbReference type="PANTHER" id="PTHR37820">
    <property type="entry name" value="CELL DIVISION PROTEIN DIVIB"/>
    <property type="match status" value="1"/>
</dbReference>
<organism evidence="11 12">
    <name type="scientific">Ureibacillus acetophenoni</name>
    <dbReference type="NCBI Taxonomy" id="614649"/>
    <lineage>
        <taxon>Bacteria</taxon>
        <taxon>Bacillati</taxon>
        <taxon>Bacillota</taxon>
        <taxon>Bacilli</taxon>
        <taxon>Bacillales</taxon>
        <taxon>Caryophanaceae</taxon>
        <taxon>Ureibacillus</taxon>
    </lineage>
</organism>
<dbReference type="AlphaFoldDB" id="A0A285U0V5"/>
<dbReference type="RefSeq" id="WP_097147925.1">
    <property type="nucleotide sequence ID" value="NZ_OBQC01000001.1"/>
</dbReference>
<sequence>MEKVIDIEDRIPTLREKRRKRTNKKFIFLITLFFVTLFLLLYFQSPYSDIKTINVKGSSLVGEEEYIKQSSLQVGQSMWSFKEKEIEDHLKELDWVKNVEVNKKWLTSVEIKIEEWQKVAYISKQNGFYPILENGIIFNEISSNAPIDAPIFLAFDDNEMRERLLKELADLNPTVLSMISQINATPTESDPYAITLFMNDGYEVRAEITSLSEKLNYYPSIVAQIENAGEYEKGIIDIEVGTYYRSFSEEYAFKYSEENSEESSDIDSTNYDNNANTDEQEVLADE</sequence>
<dbReference type="InterPro" id="IPR005548">
    <property type="entry name" value="Cell_div_FtsQ/DivIB_C"/>
</dbReference>
<evidence type="ECO:0000259" key="10">
    <source>
        <dbReference type="PROSITE" id="PS51779"/>
    </source>
</evidence>
<evidence type="ECO:0000256" key="2">
    <source>
        <dbReference type="ARBA" id="ARBA00022475"/>
    </source>
</evidence>
<keyword evidence="2 8" id="KW-1003">Cell membrane</keyword>
<evidence type="ECO:0000256" key="6">
    <source>
        <dbReference type="ARBA" id="ARBA00023136"/>
    </source>
</evidence>
<feature type="compositionally biased region" description="Polar residues" evidence="9">
    <location>
        <begin position="266"/>
        <end position="277"/>
    </location>
</feature>
<dbReference type="Proteomes" id="UP000219252">
    <property type="component" value="Unassembled WGS sequence"/>
</dbReference>
<feature type="domain" description="POTRA" evidence="10">
    <location>
        <begin position="48"/>
        <end position="116"/>
    </location>
</feature>
<gene>
    <name evidence="8" type="primary">divIB</name>
    <name evidence="11" type="ORF">SAMN05877842_101380</name>
</gene>
<dbReference type="Gene3D" id="3.40.50.10960">
    <property type="match status" value="1"/>
</dbReference>
<feature type="region of interest" description="Disordered" evidence="9">
    <location>
        <begin position="255"/>
        <end position="286"/>
    </location>
</feature>
<dbReference type="InterPro" id="IPR026580">
    <property type="entry name" value="DivIB"/>
</dbReference>
<protein>
    <recommendedName>
        <fullName evidence="8">Cell division protein DivIB</fullName>
    </recommendedName>
</protein>
<reference evidence="12" key="1">
    <citation type="submission" date="2017-08" db="EMBL/GenBank/DDBJ databases">
        <authorList>
            <person name="Varghese N."/>
            <person name="Submissions S."/>
        </authorList>
    </citation>
    <scope>NUCLEOTIDE SEQUENCE [LARGE SCALE GENOMIC DNA]</scope>
    <source>
        <strain evidence="12">JC23</strain>
    </source>
</reference>
<dbReference type="PROSITE" id="PS51779">
    <property type="entry name" value="POTRA"/>
    <property type="match status" value="1"/>
</dbReference>
<comment type="function">
    <text evidence="8">Cell division protein that may be involved in stabilizing or promoting the assembly of the division complex.</text>
</comment>
<dbReference type="OrthoDB" id="1819027at2"/>
<dbReference type="InterPro" id="IPR013685">
    <property type="entry name" value="POTRA_FtsQ_type"/>
</dbReference>
<comment type="similarity">
    <text evidence="8">Belongs to the FtsQ/DivIB family. DivIB subfamily.</text>
</comment>
<accession>A0A285U0V5</accession>
<keyword evidence="3 8" id="KW-0132">Cell division</keyword>
<dbReference type="GO" id="GO:0005886">
    <property type="term" value="C:plasma membrane"/>
    <property type="evidence" value="ECO:0007669"/>
    <property type="project" value="UniProtKB-SubCell"/>
</dbReference>
<comment type="subcellular location">
    <subcellularLocation>
        <location evidence="8">Cell membrane</location>
        <topology evidence="8">Single-pass type II membrane protein</topology>
    </subcellularLocation>
    <subcellularLocation>
        <location evidence="1">Membrane</location>
    </subcellularLocation>
    <text evidence="8">Localizes to the division septum.</text>
</comment>
<proteinExistence type="inferred from homology"/>
<dbReference type="InterPro" id="IPR050487">
    <property type="entry name" value="FtsQ_DivIB"/>
</dbReference>
<evidence type="ECO:0000256" key="8">
    <source>
        <dbReference type="HAMAP-Rule" id="MF_00912"/>
    </source>
</evidence>
<evidence type="ECO:0000256" key="1">
    <source>
        <dbReference type="ARBA" id="ARBA00004370"/>
    </source>
</evidence>
<keyword evidence="7 8" id="KW-0131">Cell cycle</keyword>
<keyword evidence="4 8" id="KW-0812">Transmembrane</keyword>
<dbReference type="PANTHER" id="PTHR37820:SF1">
    <property type="entry name" value="CELL DIVISION PROTEIN FTSQ"/>
    <property type="match status" value="1"/>
</dbReference>
<dbReference type="HAMAP" id="MF_00912">
    <property type="entry name" value="DivIB"/>
    <property type="match status" value="1"/>
</dbReference>
<evidence type="ECO:0000256" key="9">
    <source>
        <dbReference type="SAM" id="MobiDB-lite"/>
    </source>
</evidence>
<evidence type="ECO:0000256" key="7">
    <source>
        <dbReference type="ARBA" id="ARBA00023306"/>
    </source>
</evidence>
<dbReference type="InterPro" id="IPR034746">
    <property type="entry name" value="POTRA"/>
</dbReference>
<dbReference type="Pfam" id="PF08478">
    <property type="entry name" value="POTRA_1"/>
    <property type="match status" value="1"/>
</dbReference>
<dbReference type="GO" id="GO:0032153">
    <property type="term" value="C:cell division site"/>
    <property type="evidence" value="ECO:0007669"/>
    <property type="project" value="UniProtKB-UniRule"/>
</dbReference>
<keyword evidence="12" id="KW-1185">Reference proteome</keyword>